<name>A0AAJ4XGQ3_9BASI</name>
<organism evidence="2 3">
    <name type="scientific">Melanopsichium pennsylvanicum</name>
    <dbReference type="NCBI Taxonomy" id="63383"/>
    <lineage>
        <taxon>Eukaryota</taxon>
        <taxon>Fungi</taxon>
        <taxon>Dikarya</taxon>
        <taxon>Basidiomycota</taxon>
        <taxon>Ustilaginomycotina</taxon>
        <taxon>Ustilaginomycetes</taxon>
        <taxon>Ustilaginales</taxon>
        <taxon>Ustilaginaceae</taxon>
        <taxon>Melanopsichium</taxon>
    </lineage>
</organism>
<dbReference type="AlphaFoldDB" id="A0AAJ4XGQ3"/>
<dbReference type="InterPro" id="IPR036388">
    <property type="entry name" value="WH-like_DNA-bd_sf"/>
</dbReference>
<dbReference type="EMBL" id="OAPG01000001">
    <property type="protein sequence ID" value="SNX81401.1"/>
    <property type="molecule type" value="Genomic_DNA"/>
</dbReference>
<protein>
    <submittedName>
        <fullName evidence="2">Uncharacterized protein</fullName>
    </submittedName>
</protein>
<evidence type="ECO:0000313" key="3">
    <source>
        <dbReference type="Proteomes" id="UP001294444"/>
    </source>
</evidence>
<gene>
    <name evidence="2" type="ORF">MEPE_00106</name>
</gene>
<keyword evidence="3" id="KW-1185">Reference proteome</keyword>
<accession>A0AAJ4XGQ3</accession>
<feature type="region of interest" description="Disordered" evidence="1">
    <location>
        <begin position="1"/>
        <end position="40"/>
    </location>
</feature>
<evidence type="ECO:0000256" key="1">
    <source>
        <dbReference type="SAM" id="MobiDB-lite"/>
    </source>
</evidence>
<comment type="caution">
    <text evidence="2">The sequence shown here is derived from an EMBL/GenBank/DDBJ whole genome shotgun (WGS) entry which is preliminary data.</text>
</comment>
<evidence type="ECO:0000313" key="2">
    <source>
        <dbReference type="EMBL" id="SNX81401.1"/>
    </source>
</evidence>
<dbReference type="Gene3D" id="1.10.10.10">
    <property type="entry name" value="Winged helix-like DNA-binding domain superfamily/Winged helix DNA-binding domain"/>
    <property type="match status" value="1"/>
</dbReference>
<dbReference type="Proteomes" id="UP001294444">
    <property type="component" value="Unassembled WGS sequence"/>
</dbReference>
<reference evidence="2" key="1">
    <citation type="submission" date="2023-10" db="EMBL/GenBank/DDBJ databases">
        <authorList>
            <person name="Guldener U."/>
        </authorList>
    </citation>
    <scope>NUCLEOTIDE SEQUENCE</scope>
    <source>
        <strain evidence="2">Mp4</strain>
    </source>
</reference>
<proteinExistence type="predicted"/>
<sequence>MLDSSDRIVTKPNAESTELPISPASPSKPTVARKKTKRRVTTESEREIILCMALGGKSHKEVAAALDLKPNTVYKFIRSRSKCWHNAESDASVILPTPPCFSSEEEDAEVRFCLLFFCSSPSVRS</sequence>